<dbReference type="InterPro" id="IPR029154">
    <property type="entry name" value="HIBADH-like_NADP-bd"/>
</dbReference>
<dbReference type="Gene3D" id="2.40.10.220">
    <property type="entry name" value="predicted glycosyltransferase like domains"/>
    <property type="match status" value="1"/>
</dbReference>
<evidence type="ECO:0000256" key="1">
    <source>
        <dbReference type="ARBA" id="ARBA00009080"/>
    </source>
</evidence>
<dbReference type="PROSITE" id="PS00895">
    <property type="entry name" value="3_HYDROXYISOBUT_DH"/>
    <property type="match status" value="1"/>
</dbReference>
<feature type="domain" description="PilZ" evidence="3">
    <location>
        <begin position="334"/>
        <end position="439"/>
    </location>
</feature>
<comment type="similarity">
    <text evidence="1">Belongs to the HIBADH-related family.</text>
</comment>
<reference evidence="5 6" key="1">
    <citation type="submission" date="2024-04" db="EMBL/GenBank/DDBJ databases">
        <title>draft genome sequnece of Paenibacillus filicis.</title>
        <authorList>
            <person name="Kim D.-U."/>
        </authorList>
    </citation>
    <scope>NUCLEOTIDE SEQUENCE [LARGE SCALE GENOMIC DNA]</scope>
    <source>
        <strain evidence="5 6">KACC14197</strain>
    </source>
</reference>
<dbReference type="Proteomes" id="UP001469365">
    <property type="component" value="Unassembled WGS sequence"/>
</dbReference>
<keyword evidence="6" id="KW-1185">Reference proteome</keyword>
<name>A0ABU9DQC0_9BACL</name>
<evidence type="ECO:0000313" key="6">
    <source>
        <dbReference type="Proteomes" id="UP001469365"/>
    </source>
</evidence>
<dbReference type="RefSeq" id="WP_341418183.1">
    <property type="nucleotide sequence ID" value="NZ_JBBPCC010000018.1"/>
</dbReference>
<dbReference type="InterPro" id="IPR009875">
    <property type="entry name" value="PilZ_domain"/>
</dbReference>
<proteinExistence type="inferred from homology"/>
<dbReference type="Pfam" id="PF07238">
    <property type="entry name" value="PilZ"/>
    <property type="match status" value="1"/>
</dbReference>
<dbReference type="InterPro" id="IPR036291">
    <property type="entry name" value="NAD(P)-bd_dom_sf"/>
</dbReference>
<dbReference type="PANTHER" id="PTHR43060">
    <property type="entry name" value="3-HYDROXYISOBUTYRATE DEHYDROGENASE-LIKE 1, MITOCHONDRIAL-RELATED"/>
    <property type="match status" value="1"/>
</dbReference>
<protein>
    <submittedName>
        <fullName evidence="5">NAD(P)-binding domain-containing protein</fullName>
    </submittedName>
</protein>
<dbReference type="InterPro" id="IPR013328">
    <property type="entry name" value="6PGD_dom2"/>
</dbReference>
<organism evidence="5 6">
    <name type="scientific">Paenibacillus filicis</name>
    <dbReference type="NCBI Taxonomy" id="669464"/>
    <lineage>
        <taxon>Bacteria</taxon>
        <taxon>Bacillati</taxon>
        <taxon>Bacillota</taxon>
        <taxon>Bacilli</taxon>
        <taxon>Bacillales</taxon>
        <taxon>Paenibacillaceae</taxon>
        <taxon>Paenibacillus</taxon>
    </lineage>
</organism>
<comment type="caution">
    <text evidence="5">The sequence shown here is derived from an EMBL/GenBank/DDBJ whole genome shotgun (WGS) entry which is preliminary data.</text>
</comment>
<feature type="domain" description="6-phosphogluconate dehydrogenase NADP-binding" evidence="2">
    <location>
        <begin position="27"/>
        <end position="186"/>
    </location>
</feature>
<accession>A0ABU9DQC0</accession>
<evidence type="ECO:0000259" key="2">
    <source>
        <dbReference type="Pfam" id="PF03446"/>
    </source>
</evidence>
<gene>
    <name evidence="5" type="ORF">WMW72_24350</name>
</gene>
<sequence>MLPKRKSTFTGFHQNARIYPGGIAMKTIGFIGLGTMGKPMAGNLLKKGYSVTVYNRTAGKADELVALGAASASSAAEAARGSDVVITMLSKDDVVLETVFGEQGIALGLHPGQTVIDCSTVSPETSRRLYQEFATHLVDFLDAPVTGSKPAAEGGTLVFMVGGQEETLDAQRDVFEAMGSKIVYMGPSGAGSYTKLAHNTMVGINALALMEGLSIAAKAGLAADQFLEVVQAGSAYSKQAELKGPKILKRDFSNQFSVQWMLKDLLLASEAAEQFHMPAPMLHNATDIFRMAQERGLGELDLSAVVQCYEDWMHLQIGQAETPLHPGEPQLLAERRRNTRLQMNIGLHLSVYQWEQEGSFSGQLIEGTLVDLSESGMRILSSFPLAKDMFIVIHFPQEAGLPPVTARIIRIDPDHGQFLYGCLLSGLPPHVRLKIEEYIRIKSE</sequence>
<dbReference type="Gene3D" id="3.40.50.720">
    <property type="entry name" value="NAD(P)-binding Rossmann-like Domain"/>
    <property type="match status" value="1"/>
</dbReference>
<evidence type="ECO:0000313" key="5">
    <source>
        <dbReference type="EMBL" id="MEK8131042.1"/>
    </source>
</evidence>
<evidence type="ECO:0000259" key="4">
    <source>
        <dbReference type="Pfam" id="PF14833"/>
    </source>
</evidence>
<feature type="domain" description="3-hydroxyisobutyrate dehydrogenase-like NAD-binding" evidence="4">
    <location>
        <begin position="189"/>
        <end position="308"/>
    </location>
</feature>
<dbReference type="Pfam" id="PF03446">
    <property type="entry name" value="NAD_binding_2"/>
    <property type="match status" value="1"/>
</dbReference>
<dbReference type="SUPFAM" id="SSF48179">
    <property type="entry name" value="6-phosphogluconate dehydrogenase C-terminal domain-like"/>
    <property type="match status" value="1"/>
</dbReference>
<dbReference type="Pfam" id="PF14833">
    <property type="entry name" value="NAD_binding_11"/>
    <property type="match status" value="1"/>
</dbReference>
<dbReference type="PANTHER" id="PTHR43060:SF15">
    <property type="entry name" value="3-HYDROXYISOBUTYRATE DEHYDROGENASE-LIKE 1, MITOCHONDRIAL-RELATED"/>
    <property type="match status" value="1"/>
</dbReference>
<evidence type="ECO:0000259" key="3">
    <source>
        <dbReference type="Pfam" id="PF07238"/>
    </source>
</evidence>
<dbReference type="InterPro" id="IPR008927">
    <property type="entry name" value="6-PGluconate_DH-like_C_sf"/>
</dbReference>
<dbReference type="Gene3D" id="1.10.1040.10">
    <property type="entry name" value="N-(1-d-carboxylethyl)-l-norvaline Dehydrogenase, domain 2"/>
    <property type="match status" value="1"/>
</dbReference>
<dbReference type="InterPro" id="IPR006115">
    <property type="entry name" value="6PGDH_NADP-bd"/>
</dbReference>
<dbReference type="EMBL" id="JBBPCC010000018">
    <property type="protein sequence ID" value="MEK8131042.1"/>
    <property type="molecule type" value="Genomic_DNA"/>
</dbReference>
<dbReference type="InterPro" id="IPR002204">
    <property type="entry name" value="3-OH-isobutyrate_DH-rel_CS"/>
</dbReference>
<dbReference type="SUPFAM" id="SSF51735">
    <property type="entry name" value="NAD(P)-binding Rossmann-fold domains"/>
    <property type="match status" value="1"/>
</dbReference>